<comment type="caution">
    <text evidence="2">The sequence shown here is derived from an EMBL/GenBank/DDBJ whole genome shotgun (WGS) entry which is preliminary data.</text>
</comment>
<dbReference type="Proteomes" id="UP000308705">
    <property type="component" value="Unassembled WGS sequence"/>
</dbReference>
<dbReference type="SUPFAM" id="SSF53474">
    <property type="entry name" value="alpha/beta-Hydrolases"/>
    <property type="match status" value="1"/>
</dbReference>
<name>A0A4U3M4K4_9ACTN</name>
<dbReference type="InterPro" id="IPR029058">
    <property type="entry name" value="AB_hydrolase_fold"/>
</dbReference>
<organism evidence="2 3">
    <name type="scientific">Herbidospora galbida</name>
    <dbReference type="NCBI Taxonomy" id="2575442"/>
    <lineage>
        <taxon>Bacteria</taxon>
        <taxon>Bacillati</taxon>
        <taxon>Actinomycetota</taxon>
        <taxon>Actinomycetes</taxon>
        <taxon>Streptosporangiales</taxon>
        <taxon>Streptosporangiaceae</taxon>
        <taxon>Herbidospora</taxon>
    </lineage>
</organism>
<dbReference type="OrthoDB" id="63962at2"/>
<reference evidence="2 3" key="1">
    <citation type="submission" date="2019-04" db="EMBL/GenBank/DDBJ databases">
        <title>Herbidospora sp. NEAU-GS14.nov., a novel actinomycete isolated from soil.</title>
        <authorList>
            <person name="Han L."/>
        </authorList>
    </citation>
    <scope>NUCLEOTIDE SEQUENCE [LARGE SCALE GENOMIC DNA]</scope>
    <source>
        <strain evidence="2 3">NEAU-GS14</strain>
    </source>
</reference>
<protein>
    <submittedName>
        <fullName evidence="2">Alpha/beta hydrolase</fullName>
    </submittedName>
</protein>
<dbReference type="InterPro" id="IPR000073">
    <property type="entry name" value="AB_hydrolase_1"/>
</dbReference>
<dbReference type="RefSeq" id="WP_137250930.1">
    <property type="nucleotide sequence ID" value="NZ_SZQA01000042.1"/>
</dbReference>
<proteinExistence type="predicted"/>
<feature type="domain" description="AB hydrolase-1" evidence="1">
    <location>
        <begin position="15"/>
        <end position="219"/>
    </location>
</feature>
<dbReference type="PANTHER" id="PTHR43433">
    <property type="entry name" value="HYDROLASE, ALPHA/BETA FOLD FAMILY PROTEIN"/>
    <property type="match status" value="1"/>
</dbReference>
<dbReference type="Gene3D" id="3.40.50.1820">
    <property type="entry name" value="alpha/beta hydrolase"/>
    <property type="match status" value="1"/>
</dbReference>
<dbReference type="EMBL" id="SZQA01000042">
    <property type="protein sequence ID" value="TKK83745.1"/>
    <property type="molecule type" value="Genomic_DNA"/>
</dbReference>
<dbReference type="InterPro" id="IPR050471">
    <property type="entry name" value="AB_hydrolase"/>
</dbReference>
<dbReference type="GO" id="GO:0046503">
    <property type="term" value="P:glycerolipid catabolic process"/>
    <property type="evidence" value="ECO:0007669"/>
    <property type="project" value="TreeGrafter"/>
</dbReference>
<dbReference type="GO" id="GO:0004806">
    <property type="term" value="F:triacylglycerol lipase activity"/>
    <property type="evidence" value="ECO:0007669"/>
    <property type="project" value="TreeGrafter"/>
</dbReference>
<evidence type="ECO:0000259" key="1">
    <source>
        <dbReference type="Pfam" id="PF12697"/>
    </source>
</evidence>
<keyword evidence="2" id="KW-0378">Hydrolase</keyword>
<dbReference type="PANTHER" id="PTHR43433:SF5">
    <property type="entry name" value="AB HYDROLASE-1 DOMAIN-CONTAINING PROTEIN"/>
    <property type="match status" value="1"/>
</dbReference>
<dbReference type="AlphaFoldDB" id="A0A4U3M4K4"/>
<evidence type="ECO:0000313" key="3">
    <source>
        <dbReference type="Proteomes" id="UP000308705"/>
    </source>
</evidence>
<sequence length="248" mass="27190">MEIWYDRQGTGDPLFLLHPGGVDSRAFDVNVAGLKYRFTLWRADRRGHGRTADVAGPFTFGAMADDLIALQERHIGPAHVLGCSDGAAVALTLALRRPDLVRGLVLVAGVYHHDGWLPGVLDTDEDTLEWLGRSHAEVSPDGEGHYRVVAAKLDDLHAREPAYTEEDLKGVTARTLVMVGDDDEVRLEHALQLYRALPDGELAVVPGTSHGLLVEKPELCHQMISEFLLRDPVPTFAPIRRRQVGASG</sequence>
<gene>
    <name evidence="2" type="ORF">FDA94_32705</name>
</gene>
<evidence type="ECO:0000313" key="2">
    <source>
        <dbReference type="EMBL" id="TKK83745.1"/>
    </source>
</evidence>
<dbReference type="Pfam" id="PF12697">
    <property type="entry name" value="Abhydrolase_6"/>
    <property type="match status" value="1"/>
</dbReference>
<accession>A0A4U3M4K4</accession>
<keyword evidence="3" id="KW-1185">Reference proteome</keyword>